<feature type="binding site" evidence="9">
    <location>
        <position position="252"/>
    </location>
    <ligand>
        <name>4-amino-2-methyl-5-(diphosphooxymethyl)pyrimidine</name>
        <dbReference type="ChEBI" id="CHEBI:57841"/>
    </ligand>
</feature>
<dbReference type="Proteomes" id="UP000838160">
    <property type="component" value="Unassembled WGS sequence"/>
</dbReference>
<dbReference type="NCBIfam" id="TIGR00693">
    <property type="entry name" value="thiE"/>
    <property type="match status" value="1"/>
</dbReference>
<name>A0ABN8DET4_9VIBR</name>
<dbReference type="InterPro" id="IPR022998">
    <property type="entry name" value="ThiamineP_synth_TenI"/>
</dbReference>
<protein>
    <recommendedName>
        <fullName evidence="9">Thiamine-phosphate synthase</fullName>
        <shortName evidence="9">TP synthase</shortName>
        <shortName evidence="9">TPS</shortName>
        <ecNumber evidence="9">2.5.1.3</ecNumber>
    </recommendedName>
    <alternativeName>
        <fullName evidence="9">Thiamine-phosphate pyrophosphorylase</fullName>
        <shortName evidence="9">TMP pyrophosphorylase</shortName>
        <shortName evidence="9">TMP-PPase</shortName>
    </alternativeName>
</protein>
<evidence type="ECO:0000256" key="4">
    <source>
        <dbReference type="ARBA" id="ARBA00022842"/>
    </source>
</evidence>
<dbReference type="InterPro" id="IPR013785">
    <property type="entry name" value="Aldolase_TIM"/>
</dbReference>
<feature type="binding site" evidence="9">
    <location>
        <position position="356"/>
    </location>
    <ligand>
        <name>2-[(2R,5Z)-2-carboxy-4-methylthiazol-5(2H)-ylidene]ethyl phosphate</name>
        <dbReference type="ChEBI" id="CHEBI:62899"/>
    </ligand>
</feature>
<evidence type="ECO:0000256" key="11">
    <source>
        <dbReference type="RuleBase" id="RU004253"/>
    </source>
</evidence>
<feature type="domain" description="Thiamine phosphate synthase/TenI" evidence="12">
    <location>
        <begin position="204"/>
        <end position="379"/>
    </location>
</feature>
<feature type="binding site" evidence="9">
    <location>
        <position position="291"/>
    </location>
    <ligand>
        <name>4-amino-2-methyl-5-(diphosphooxymethyl)pyrimidine</name>
        <dbReference type="ChEBI" id="CHEBI:57841"/>
    </ligand>
</feature>
<dbReference type="EMBL" id="CAKLCM010000001">
    <property type="protein sequence ID" value="CAH0524235.1"/>
    <property type="molecule type" value="Genomic_DNA"/>
</dbReference>
<dbReference type="SUPFAM" id="SSF51391">
    <property type="entry name" value="Thiamin phosphate synthase"/>
    <property type="match status" value="1"/>
</dbReference>
<comment type="caution">
    <text evidence="9">Lacks conserved residue(s) required for the propagation of feature annotation.</text>
</comment>
<evidence type="ECO:0000256" key="3">
    <source>
        <dbReference type="ARBA" id="ARBA00022723"/>
    </source>
</evidence>
<keyword evidence="5 9" id="KW-0784">Thiamine biosynthesis</keyword>
<feature type="binding site" evidence="9">
    <location>
        <begin position="220"/>
        <end position="224"/>
    </location>
    <ligand>
        <name>4-amino-2-methyl-5-(diphosphooxymethyl)pyrimidine</name>
        <dbReference type="ChEBI" id="CHEBI:57841"/>
    </ligand>
</feature>
<comment type="caution">
    <text evidence="13">The sequence shown here is derived from an EMBL/GenBank/DDBJ whole genome shotgun (WGS) entry which is preliminary data.</text>
</comment>
<comment type="cofactor">
    <cofactor evidence="9">
        <name>Mg(2+)</name>
        <dbReference type="ChEBI" id="CHEBI:18420"/>
    </cofactor>
    <text evidence="9">Binds 1 Mg(2+) ion per subunit.</text>
</comment>
<keyword evidence="2 9" id="KW-0808">Transferase</keyword>
<evidence type="ECO:0000256" key="1">
    <source>
        <dbReference type="ARBA" id="ARBA00005165"/>
    </source>
</evidence>
<evidence type="ECO:0000256" key="2">
    <source>
        <dbReference type="ARBA" id="ARBA00022679"/>
    </source>
</evidence>
<evidence type="ECO:0000313" key="14">
    <source>
        <dbReference type="Proteomes" id="UP000838160"/>
    </source>
</evidence>
<dbReference type="GO" id="GO:0004789">
    <property type="term" value="F:thiamine-phosphate diphosphorylase activity"/>
    <property type="evidence" value="ECO:0007669"/>
    <property type="project" value="UniProtKB-EC"/>
</dbReference>
<feature type="binding site" evidence="9">
    <location>
        <position position="253"/>
    </location>
    <ligand>
        <name>Mg(2+)</name>
        <dbReference type="ChEBI" id="CHEBI:18420"/>
    </ligand>
</feature>
<dbReference type="PANTHER" id="PTHR20857:SF15">
    <property type="entry name" value="THIAMINE-PHOSPHATE SYNTHASE"/>
    <property type="match status" value="1"/>
</dbReference>
<evidence type="ECO:0000256" key="6">
    <source>
        <dbReference type="ARBA" id="ARBA00047334"/>
    </source>
</evidence>
<dbReference type="CDD" id="cd00564">
    <property type="entry name" value="TMP_TenI"/>
    <property type="match status" value="1"/>
</dbReference>
<sequence>MSLIVRIPNGYSTVVANITSLFNLAQHTGFDVSALKIELSDSNLVELVSCHATQYISADLLDSTDDRSDFQLFYCSGKSLTQLQSDMSQGQVHFDILDKSGFVDLWKSESGALLAARCANIIGDPEWHLSWFVVAIVLGFPFEDALMLARAGSVSRETWPDDVALFPIPIVDHPEIILPSKVTNSSLKFAHIDSEMGLYPVVDNSDWIQRLLSIGVKTIQLRIKQPDLPTLESEVERAIVLGREYGAKVFINDYWQLAIKYGAYGIHLGQEDIEHADLERIAIHNIRLGISTHGYYEILRISQLNPSYIALGHIFPTTTKQMPSKPQGLIKLRLYQKLINSIGRQSASIPTVAIGGIDKQTAPMVWQCGVDSLAVVRAVTQAPDVAEAVRCFEQIMETSYAE</sequence>
<dbReference type="Gene3D" id="3.20.20.70">
    <property type="entry name" value="Aldolase class I"/>
    <property type="match status" value="1"/>
</dbReference>
<dbReference type="PANTHER" id="PTHR20857">
    <property type="entry name" value="THIAMINE-PHOSPHATE PYROPHOSPHORYLASE"/>
    <property type="match status" value="1"/>
</dbReference>
<comment type="catalytic activity">
    <reaction evidence="8 9 10">
        <text>2-[(2R,5Z)-2-carboxy-4-methylthiazol-5(2H)-ylidene]ethyl phosphate + 4-amino-2-methyl-5-(diphosphooxymethyl)pyrimidine + 2 H(+) = thiamine phosphate + CO2 + diphosphate</text>
        <dbReference type="Rhea" id="RHEA:47844"/>
        <dbReference type="ChEBI" id="CHEBI:15378"/>
        <dbReference type="ChEBI" id="CHEBI:16526"/>
        <dbReference type="ChEBI" id="CHEBI:33019"/>
        <dbReference type="ChEBI" id="CHEBI:37575"/>
        <dbReference type="ChEBI" id="CHEBI:57841"/>
        <dbReference type="ChEBI" id="CHEBI:62899"/>
        <dbReference type="EC" id="2.5.1.3"/>
    </reaction>
</comment>
<dbReference type="InterPro" id="IPR036206">
    <property type="entry name" value="ThiamineP_synth_sf"/>
</dbReference>
<evidence type="ECO:0000256" key="8">
    <source>
        <dbReference type="ARBA" id="ARBA00047883"/>
    </source>
</evidence>
<feature type="binding site" evidence="9">
    <location>
        <position position="272"/>
    </location>
    <ligand>
        <name>Mg(2+)</name>
        <dbReference type="ChEBI" id="CHEBI:18420"/>
    </ligand>
</feature>
<evidence type="ECO:0000313" key="13">
    <source>
        <dbReference type="EMBL" id="CAH0524235.1"/>
    </source>
</evidence>
<dbReference type="RefSeq" id="WP_237483161.1">
    <property type="nucleotide sequence ID" value="NZ_CAKLCM010000001.1"/>
</dbReference>
<comment type="catalytic activity">
    <reaction evidence="6 9 10">
        <text>4-methyl-5-(2-phosphooxyethyl)-thiazole + 4-amino-2-methyl-5-(diphosphooxymethyl)pyrimidine + H(+) = thiamine phosphate + diphosphate</text>
        <dbReference type="Rhea" id="RHEA:22328"/>
        <dbReference type="ChEBI" id="CHEBI:15378"/>
        <dbReference type="ChEBI" id="CHEBI:33019"/>
        <dbReference type="ChEBI" id="CHEBI:37575"/>
        <dbReference type="ChEBI" id="CHEBI:57841"/>
        <dbReference type="ChEBI" id="CHEBI:58296"/>
        <dbReference type="EC" id="2.5.1.3"/>
    </reaction>
</comment>
<keyword evidence="3 9" id="KW-0479">Metal-binding</keyword>
<comment type="function">
    <text evidence="9">Condenses 4-methyl-5-(beta-hydroxyethyl)thiazole monophosphate (THZ-P) and 2-methyl-4-amino-5-hydroxymethyl pyrimidine pyrophosphate (HMP-PP) to form thiamine monophosphate (TMP).</text>
</comment>
<dbReference type="EC" id="2.5.1.3" evidence="9"/>
<comment type="pathway">
    <text evidence="1 9 11">Cofactor biosynthesis; thiamine diphosphate biosynthesis; thiamine phosphate from 4-amino-2-methyl-5-diphosphomethylpyrimidine and 4-methyl-5-(2-phosphoethyl)-thiazole: step 1/1.</text>
</comment>
<evidence type="ECO:0000256" key="9">
    <source>
        <dbReference type="HAMAP-Rule" id="MF_00097"/>
    </source>
</evidence>
<gene>
    <name evidence="13" type="primary">thiE_1</name>
    <name evidence="9" type="synonym">thiE</name>
    <name evidence="13" type="ORF">VHP8226_00028</name>
</gene>
<evidence type="ECO:0000259" key="12">
    <source>
        <dbReference type="Pfam" id="PF02581"/>
    </source>
</evidence>
<dbReference type="Pfam" id="PF02581">
    <property type="entry name" value="TMP-TENI"/>
    <property type="match status" value="1"/>
</dbReference>
<feature type="binding site" evidence="9">
    <location>
        <position position="320"/>
    </location>
    <ligand>
        <name>4-amino-2-methyl-5-(diphosphooxymethyl)pyrimidine</name>
        <dbReference type="ChEBI" id="CHEBI:57841"/>
    </ligand>
</feature>
<comment type="similarity">
    <text evidence="9 10">Belongs to the thiamine-phosphate synthase family.</text>
</comment>
<organism evidence="13 14">
    <name type="scientific">Vibrio hippocampi</name>
    <dbReference type="NCBI Taxonomy" id="654686"/>
    <lineage>
        <taxon>Bacteria</taxon>
        <taxon>Pseudomonadati</taxon>
        <taxon>Pseudomonadota</taxon>
        <taxon>Gammaproteobacteria</taxon>
        <taxon>Vibrionales</taxon>
        <taxon>Vibrionaceae</taxon>
        <taxon>Vibrio</taxon>
    </lineage>
</organism>
<comment type="catalytic activity">
    <reaction evidence="7 9 10">
        <text>2-(2-carboxy-4-methylthiazol-5-yl)ethyl phosphate + 4-amino-2-methyl-5-(diphosphooxymethyl)pyrimidine + 2 H(+) = thiamine phosphate + CO2 + diphosphate</text>
        <dbReference type="Rhea" id="RHEA:47848"/>
        <dbReference type="ChEBI" id="CHEBI:15378"/>
        <dbReference type="ChEBI" id="CHEBI:16526"/>
        <dbReference type="ChEBI" id="CHEBI:33019"/>
        <dbReference type="ChEBI" id="CHEBI:37575"/>
        <dbReference type="ChEBI" id="CHEBI:57841"/>
        <dbReference type="ChEBI" id="CHEBI:62890"/>
        <dbReference type="EC" id="2.5.1.3"/>
    </reaction>
</comment>
<feature type="binding site" evidence="9">
    <location>
        <begin position="317"/>
        <end position="319"/>
    </location>
    <ligand>
        <name>2-[(2R,5Z)-2-carboxy-4-methylthiazol-5(2H)-ylidene]ethyl phosphate</name>
        <dbReference type="ChEBI" id="CHEBI:62899"/>
    </ligand>
</feature>
<proteinExistence type="inferred from homology"/>
<reference evidence="13" key="1">
    <citation type="submission" date="2021-12" db="EMBL/GenBank/DDBJ databases">
        <authorList>
            <person name="Rodrigo-Torres L."/>
            <person name="Arahal R. D."/>
            <person name="Lucena T."/>
        </authorList>
    </citation>
    <scope>NUCLEOTIDE SEQUENCE</scope>
    <source>
        <strain evidence="13">CECT 8226</strain>
    </source>
</reference>
<dbReference type="NCBIfam" id="NF002904">
    <property type="entry name" value="PRK03512.1"/>
    <property type="match status" value="1"/>
</dbReference>
<evidence type="ECO:0000256" key="10">
    <source>
        <dbReference type="RuleBase" id="RU003826"/>
    </source>
</evidence>
<keyword evidence="14" id="KW-1185">Reference proteome</keyword>
<evidence type="ECO:0000256" key="5">
    <source>
        <dbReference type="ARBA" id="ARBA00022977"/>
    </source>
</evidence>
<keyword evidence="4 9" id="KW-0460">Magnesium</keyword>
<dbReference type="InterPro" id="IPR034291">
    <property type="entry name" value="TMP_synthase"/>
</dbReference>
<accession>A0ABN8DET4</accession>
<evidence type="ECO:0000256" key="7">
    <source>
        <dbReference type="ARBA" id="ARBA00047851"/>
    </source>
</evidence>
<dbReference type="HAMAP" id="MF_00097">
    <property type="entry name" value="TMP_synthase"/>
    <property type="match status" value="1"/>
</dbReference>